<dbReference type="Pfam" id="PF09917">
    <property type="entry name" value="DUF2147"/>
    <property type="match status" value="1"/>
</dbReference>
<dbReference type="PANTHER" id="PTHR36919:SF2">
    <property type="entry name" value="BLL6627 PROTEIN"/>
    <property type="match status" value="1"/>
</dbReference>
<name>A0A0F7KRU2_9SPHN</name>
<dbReference type="EMBL" id="CP011452">
    <property type="protein sequence ID" value="AKH41836.1"/>
    <property type="molecule type" value="Genomic_DNA"/>
</dbReference>
<evidence type="ECO:0000259" key="1">
    <source>
        <dbReference type="Pfam" id="PF09917"/>
    </source>
</evidence>
<dbReference type="InterPro" id="IPR019223">
    <property type="entry name" value="DUF2147"/>
</dbReference>
<reference evidence="2" key="1">
    <citation type="submission" date="2015-05" db="EMBL/GenBank/DDBJ databases">
        <title>The complete genome of Altererythrobacter atlanticus strain 26DY36.</title>
        <authorList>
            <person name="Wu Y.-H."/>
            <person name="Cheng H."/>
            <person name="Wu X.-W."/>
        </authorList>
    </citation>
    <scope>NUCLEOTIDE SEQUENCE [LARGE SCALE GENOMIC DNA]</scope>
    <source>
        <strain evidence="2">26DY36</strain>
    </source>
</reference>
<dbReference type="AlphaFoldDB" id="A0A0F7KRU2"/>
<dbReference type="STRING" id="1267766.WYH_00782"/>
<evidence type="ECO:0000313" key="2">
    <source>
        <dbReference type="EMBL" id="AKH41836.1"/>
    </source>
</evidence>
<keyword evidence="3" id="KW-1185">Reference proteome</keyword>
<dbReference type="Proteomes" id="UP000034392">
    <property type="component" value="Chromosome"/>
</dbReference>
<sequence>MFSVLRLICGLASCAIKSPGPPTEHAIVGLRMNRMWLKVFAIAVVMAGSGHVAATAQESSFDVWRNPKNSVHIRAERCGDRMCGVVVWASEKAKADARKGSQNPLVGSQLFRDFVEERPGVWRGQVFVPDIGRTFTGTIRVVDANRLEAKGCLLGKLGCRSQQWYRVAESHSSR</sequence>
<dbReference type="PANTHER" id="PTHR36919">
    <property type="entry name" value="BLR1215 PROTEIN"/>
    <property type="match status" value="1"/>
</dbReference>
<evidence type="ECO:0000313" key="3">
    <source>
        <dbReference type="Proteomes" id="UP000034392"/>
    </source>
</evidence>
<feature type="domain" description="DUF2147" evidence="1">
    <location>
        <begin position="63"/>
        <end position="166"/>
    </location>
</feature>
<organism evidence="2 3">
    <name type="scientific">Croceibacterium atlanticum</name>
    <dbReference type="NCBI Taxonomy" id="1267766"/>
    <lineage>
        <taxon>Bacteria</taxon>
        <taxon>Pseudomonadati</taxon>
        <taxon>Pseudomonadota</taxon>
        <taxon>Alphaproteobacteria</taxon>
        <taxon>Sphingomonadales</taxon>
        <taxon>Erythrobacteraceae</taxon>
        <taxon>Croceibacterium</taxon>
    </lineage>
</organism>
<proteinExistence type="predicted"/>
<dbReference type="KEGG" id="aay:WYH_00782"/>
<accession>A0A0F7KRU2</accession>
<dbReference type="Gene3D" id="2.40.128.520">
    <property type="match status" value="1"/>
</dbReference>
<dbReference type="PATRIC" id="fig|1267766.3.peg.790"/>
<protein>
    <recommendedName>
        <fullName evidence="1">DUF2147 domain-containing protein</fullName>
    </recommendedName>
</protein>
<gene>
    <name evidence="2" type="ORF">WYH_00782</name>
</gene>